<dbReference type="FunFam" id="3.40.190.10:FF:000005">
    <property type="entry name" value="Porphobilinogen deaminase"/>
    <property type="match status" value="1"/>
</dbReference>
<dbReference type="GO" id="GO:0005737">
    <property type="term" value="C:cytoplasm"/>
    <property type="evidence" value="ECO:0007669"/>
    <property type="project" value="UniProtKB-UniRule"/>
</dbReference>
<dbReference type="InterPro" id="IPR022417">
    <property type="entry name" value="Porphobilin_deaminase_N"/>
</dbReference>
<dbReference type="PANTHER" id="PTHR11557:SF0">
    <property type="entry name" value="PORPHOBILINOGEN DEAMINASE"/>
    <property type="match status" value="1"/>
</dbReference>
<evidence type="ECO:0000256" key="6">
    <source>
        <dbReference type="ARBA" id="ARBA00023244"/>
    </source>
</evidence>
<evidence type="ECO:0000256" key="2">
    <source>
        <dbReference type="ARBA" id="ARBA00004735"/>
    </source>
</evidence>
<feature type="domain" description="Porphobilinogen deaminase C-terminal" evidence="10">
    <location>
        <begin position="267"/>
        <end position="331"/>
    </location>
</feature>
<evidence type="ECO:0000256" key="4">
    <source>
        <dbReference type="ARBA" id="ARBA00011245"/>
    </source>
</evidence>
<comment type="cofactor">
    <cofactor evidence="8">
        <name>dipyrromethane</name>
        <dbReference type="ChEBI" id="CHEBI:60342"/>
    </cofactor>
    <text evidence="8">Binds 1 dipyrromethane group covalently.</text>
</comment>
<reference evidence="11 12" key="1">
    <citation type="submission" date="2019-07" db="EMBL/GenBank/DDBJ databases">
        <title>Whole genome shotgun sequence of Asaia bogorensis NBRC 16594.</title>
        <authorList>
            <person name="Hosoyama A."/>
            <person name="Uohara A."/>
            <person name="Ohji S."/>
            <person name="Ichikawa N."/>
        </authorList>
    </citation>
    <scope>NUCLEOTIDE SEQUENCE [LARGE SCALE GENOMIC DNA]</scope>
    <source>
        <strain evidence="11 12">NBRC 16594</strain>
    </source>
</reference>
<comment type="subunit">
    <text evidence="4 8">Monomer.</text>
</comment>
<comment type="caution">
    <text evidence="11">The sequence shown here is derived from an EMBL/GenBank/DDBJ whole genome shotgun (WGS) entry which is preliminary data.</text>
</comment>
<dbReference type="Gene3D" id="3.40.190.10">
    <property type="entry name" value="Periplasmic binding protein-like II"/>
    <property type="match status" value="2"/>
</dbReference>
<dbReference type="Pfam" id="PF03900">
    <property type="entry name" value="Porphobil_deamC"/>
    <property type="match status" value="1"/>
</dbReference>
<dbReference type="PROSITE" id="PS00533">
    <property type="entry name" value="PORPHOBILINOGEN_DEAM"/>
    <property type="match status" value="1"/>
</dbReference>
<gene>
    <name evidence="8 11" type="primary">hemC</name>
    <name evidence="11" type="ORF">ABO01nite_08070</name>
</gene>
<comment type="similarity">
    <text evidence="3 8">Belongs to the HMBS family.</text>
</comment>
<dbReference type="SUPFAM" id="SSF53850">
    <property type="entry name" value="Periplasmic binding protein-like II"/>
    <property type="match status" value="1"/>
</dbReference>
<comment type="pathway">
    <text evidence="2">Porphyrin-containing compound metabolism; protoporphyrin-IX biosynthesis; coproporphyrinogen-III from 5-aminolevulinate: step 2/4.</text>
</comment>
<evidence type="ECO:0000313" key="12">
    <source>
        <dbReference type="Proteomes" id="UP000321287"/>
    </source>
</evidence>
<dbReference type="InterPro" id="IPR022419">
    <property type="entry name" value="Porphobilin_deaminase_cofac_BS"/>
</dbReference>
<dbReference type="GO" id="GO:0006782">
    <property type="term" value="P:protoporphyrinogen IX biosynthetic process"/>
    <property type="evidence" value="ECO:0007669"/>
    <property type="project" value="UniProtKB-UniRule"/>
</dbReference>
<evidence type="ECO:0000259" key="10">
    <source>
        <dbReference type="Pfam" id="PF03900"/>
    </source>
</evidence>
<keyword evidence="5 8" id="KW-0808">Transferase</keyword>
<dbReference type="SUPFAM" id="SSF54782">
    <property type="entry name" value="Porphobilinogen deaminase (hydroxymethylbilane synthase), C-terminal domain"/>
    <property type="match status" value="1"/>
</dbReference>
<evidence type="ECO:0000256" key="5">
    <source>
        <dbReference type="ARBA" id="ARBA00022679"/>
    </source>
</evidence>
<evidence type="ECO:0000256" key="3">
    <source>
        <dbReference type="ARBA" id="ARBA00005638"/>
    </source>
</evidence>
<dbReference type="InterPro" id="IPR036803">
    <property type="entry name" value="Porphobilinogen_deaminase_C_sf"/>
</dbReference>
<sequence>MLMTISPAPFPILEPSQAATLPSEVLRHPVFGKDLRVGTRASPLALVQTRSFMAQLGEAFPFLEIFGSVKEHPISTRGDRDQARRLAEIGGKGLFSREIHEALRAGDIDFAVHSLKDLETFLPDDLMLGCVLRREDPRDGLVLRHRDAVRPEGDPLDCLPKGALIGCASVRRQAQLLARRPDLRFCLIRGNVQTRLAKLEAGACDATFLALAGMKRLGMGARVDVIFEPDDMLPACGQGIIGITLRRRDAGARALMPALEDRTARYAATAERALLAGLDGSCRTPVGGYATIAGQVLTLHGLVASEDGSFMLRRSLKGRVDEAAFLGTELAGILRRDTPARIFDALIGQPGW</sequence>
<proteinExistence type="inferred from homology"/>
<comment type="catalytic activity">
    <reaction evidence="7 8">
        <text>4 porphobilinogen + H2O = hydroxymethylbilane + 4 NH4(+)</text>
        <dbReference type="Rhea" id="RHEA:13185"/>
        <dbReference type="ChEBI" id="CHEBI:15377"/>
        <dbReference type="ChEBI" id="CHEBI:28938"/>
        <dbReference type="ChEBI" id="CHEBI:57845"/>
        <dbReference type="ChEBI" id="CHEBI:58126"/>
        <dbReference type="EC" id="2.5.1.61"/>
    </reaction>
</comment>
<evidence type="ECO:0000256" key="7">
    <source>
        <dbReference type="ARBA" id="ARBA00048169"/>
    </source>
</evidence>
<dbReference type="EC" id="2.5.1.61" evidence="8"/>
<name>A0AAN4R1N9_9PROT</name>
<dbReference type="InterPro" id="IPR022418">
    <property type="entry name" value="Porphobilinogen_deaminase_C"/>
</dbReference>
<comment type="miscellaneous">
    <text evidence="8">The porphobilinogen subunits are added to the dipyrromethane group.</text>
</comment>
<evidence type="ECO:0000256" key="1">
    <source>
        <dbReference type="ARBA" id="ARBA00002869"/>
    </source>
</evidence>
<dbReference type="EMBL" id="BJVS01000002">
    <property type="protein sequence ID" value="GEL52800.1"/>
    <property type="molecule type" value="Genomic_DNA"/>
</dbReference>
<dbReference type="PIRSF" id="PIRSF001438">
    <property type="entry name" value="4pyrrol_synth_OHMeBilane_synth"/>
    <property type="match status" value="1"/>
</dbReference>
<feature type="modified residue" description="S-(dipyrrolylmethanemethyl)cysteine" evidence="8">
    <location>
        <position position="282"/>
    </location>
</feature>
<keyword evidence="6 8" id="KW-0627">Porphyrin biosynthesis</keyword>
<protein>
    <recommendedName>
        <fullName evidence="8">Porphobilinogen deaminase</fullName>
        <shortName evidence="8">PBG</shortName>
        <ecNumber evidence="8">2.5.1.61</ecNumber>
    </recommendedName>
    <alternativeName>
        <fullName evidence="8">Hydroxymethylbilane synthase</fullName>
        <shortName evidence="8">HMBS</shortName>
    </alternativeName>
    <alternativeName>
        <fullName evidence="8">Pre-uroporphyrinogen synthase</fullName>
    </alternativeName>
</protein>
<comment type="function">
    <text evidence="1 8">Tetrapolymerization of the monopyrrole PBG into the hydroxymethylbilane pre-uroporphyrinogen in several discrete steps.</text>
</comment>
<organism evidence="11 12">
    <name type="scientific">Asaia bogorensis NBRC 16594</name>
    <dbReference type="NCBI Taxonomy" id="1231624"/>
    <lineage>
        <taxon>Bacteria</taxon>
        <taxon>Pseudomonadati</taxon>
        <taxon>Pseudomonadota</taxon>
        <taxon>Alphaproteobacteria</taxon>
        <taxon>Acetobacterales</taxon>
        <taxon>Acetobacteraceae</taxon>
        <taxon>Asaia</taxon>
    </lineage>
</organism>
<keyword evidence="12" id="KW-1185">Reference proteome</keyword>
<dbReference type="PRINTS" id="PR00151">
    <property type="entry name" value="PORPHBDMNASE"/>
</dbReference>
<accession>A0AAN4R1N9</accession>
<dbReference type="NCBIfam" id="TIGR00212">
    <property type="entry name" value="hemC"/>
    <property type="match status" value="1"/>
</dbReference>
<dbReference type="GO" id="GO:0004418">
    <property type="term" value="F:hydroxymethylbilane synthase activity"/>
    <property type="evidence" value="ECO:0007669"/>
    <property type="project" value="UniProtKB-UniRule"/>
</dbReference>
<evidence type="ECO:0000313" key="11">
    <source>
        <dbReference type="EMBL" id="GEL52800.1"/>
    </source>
</evidence>
<dbReference type="Gene3D" id="3.30.160.40">
    <property type="entry name" value="Porphobilinogen deaminase, C-terminal domain"/>
    <property type="match status" value="1"/>
</dbReference>
<dbReference type="InterPro" id="IPR000860">
    <property type="entry name" value="HemC"/>
</dbReference>
<feature type="domain" description="Porphobilinogen deaminase N-terminal" evidence="9">
    <location>
        <begin position="35"/>
        <end position="251"/>
    </location>
</feature>
<dbReference type="PANTHER" id="PTHR11557">
    <property type="entry name" value="PORPHOBILINOGEN DEAMINASE"/>
    <property type="match status" value="1"/>
</dbReference>
<dbReference type="HAMAP" id="MF_00260">
    <property type="entry name" value="Porphobil_deam"/>
    <property type="match status" value="1"/>
</dbReference>
<dbReference type="KEGG" id="abg:Asbog_00133"/>
<evidence type="ECO:0000256" key="8">
    <source>
        <dbReference type="HAMAP-Rule" id="MF_00260"/>
    </source>
</evidence>
<dbReference type="Pfam" id="PF01379">
    <property type="entry name" value="Porphobil_deam"/>
    <property type="match status" value="1"/>
</dbReference>
<dbReference type="AlphaFoldDB" id="A0AAN4R1N9"/>
<dbReference type="Proteomes" id="UP000321287">
    <property type="component" value="Unassembled WGS sequence"/>
</dbReference>
<evidence type="ECO:0000259" key="9">
    <source>
        <dbReference type="Pfam" id="PF01379"/>
    </source>
</evidence>